<feature type="modified residue" description="4-aspartylphosphate" evidence="6">
    <location>
        <position position="57"/>
    </location>
</feature>
<evidence type="ECO:0000259" key="7">
    <source>
        <dbReference type="PROSITE" id="PS50043"/>
    </source>
</evidence>
<sequence length="211" mass="23803">MSEPITVVLLDDHPLVMEGLNNRLNREPGIQVLKTFNDPVLFLSEIEKLEPDVVVMDIRMPQLDGFEVTKRLKEQYGLSVKIILLSGYNYHEFQLKAYDLGVHSYLSKQATYGQIINAIHQSMLGHVLVSEKMLSANLEESLTPTEREVLNRIAMEMTNKEIAQDLNISPRTVEYHITSITQKFGVKSRIGAVVKGYQAGILGDIILPPKN</sequence>
<evidence type="ECO:0000256" key="3">
    <source>
        <dbReference type="ARBA" id="ARBA00023015"/>
    </source>
</evidence>
<dbReference type="InterPro" id="IPR000792">
    <property type="entry name" value="Tscrpt_reg_LuxR_C"/>
</dbReference>
<keyword evidence="5" id="KW-0804">Transcription</keyword>
<dbReference type="Pfam" id="PF00196">
    <property type="entry name" value="GerE"/>
    <property type="match status" value="1"/>
</dbReference>
<dbReference type="GO" id="GO:0003677">
    <property type="term" value="F:DNA binding"/>
    <property type="evidence" value="ECO:0007669"/>
    <property type="project" value="UniProtKB-KW"/>
</dbReference>
<dbReference type="SMART" id="SM00421">
    <property type="entry name" value="HTH_LUXR"/>
    <property type="match status" value="1"/>
</dbReference>
<reference evidence="9" key="1">
    <citation type="submission" date="2023-07" db="EMBL/GenBank/DDBJ databases">
        <title>Sorghum-associated microbial communities from plants grown in Nebraska, USA.</title>
        <authorList>
            <person name="Schachtman D."/>
        </authorList>
    </citation>
    <scope>NUCLEOTIDE SEQUENCE</scope>
    <source>
        <strain evidence="9">BE80</strain>
    </source>
</reference>
<evidence type="ECO:0000256" key="5">
    <source>
        <dbReference type="ARBA" id="ARBA00023163"/>
    </source>
</evidence>
<protein>
    <submittedName>
        <fullName evidence="9">DNA-binding NarL/FixJ family response regulator</fullName>
    </submittedName>
</protein>
<dbReference type="Gene3D" id="3.40.50.2300">
    <property type="match status" value="1"/>
</dbReference>
<accession>A0AAP5H0S9</accession>
<dbReference type="SUPFAM" id="SSF46894">
    <property type="entry name" value="C-terminal effector domain of the bipartite response regulators"/>
    <property type="match status" value="1"/>
</dbReference>
<comment type="caution">
    <text evidence="9">The sequence shown here is derived from an EMBL/GenBank/DDBJ whole genome shotgun (WGS) entry which is preliminary data.</text>
</comment>
<dbReference type="Proteomes" id="UP001254832">
    <property type="component" value="Unassembled WGS sequence"/>
</dbReference>
<dbReference type="PROSITE" id="PS50043">
    <property type="entry name" value="HTH_LUXR_2"/>
    <property type="match status" value="1"/>
</dbReference>
<evidence type="ECO:0000256" key="2">
    <source>
        <dbReference type="ARBA" id="ARBA00023012"/>
    </source>
</evidence>
<evidence type="ECO:0000313" key="9">
    <source>
        <dbReference type="EMBL" id="MDR6723792.1"/>
    </source>
</evidence>
<dbReference type="PROSITE" id="PS50110">
    <property type="entry name" value="RESPONSE_REGULATORY"/>
    <property type="match status" value="1"/>
</dbReference>
<dbReference type="InterPro" id="IPR001789">
    <property type="entry name" value="Sig_transdc_resp-reg_receiver"/>
</dbReference>
<dbReference type="PRINTS" id="PR00038">
    <property type="entry name" value="HTHLUXR"/>
</dbReference>
<gene>
    <name evidence="9" type="ORF">J2W91_002254</name>
</gene>
<dbReference type="GO" id="GO:0000160">
    <property type="term" value="P:phosphorelay signal transduction system"/>
    <property type="evidence" value="ECO:0007669"/>
    <property type="project" value="UniProtKB-KW"/>
</dbReference>
<dbReference type="SMART" id="SM00448">
    <property type="entry name" value="REC"/>
    <property type="match status" value="1"/>
</dbReference>
<dbReference type="PANTHER" id="PTHR43214">
    <property type="entry name" value="TWO-COMPONENT RESPONSE REGULATOR"/>
    <property type="match status" value="1"/>
</dbReference>
<keyword evidence="3" id="KW-0805">Transcription regulation</keyword>
<evidence type="ECO:0000256" key="1">
    <source>
        <dbReference type="ARBA" id="ARBA00022553"/>
    </source>
</evidence>
<name>A0AAP5H0S9_PAEAM</name>
<dbReference type="GO" id="GO:0006355">
    <property type="term" value="P:regulation of DNA-templated transcription"/>
    <property type="evidence" value="ECO:0007669"/>
    <property type="project" value="InterPro"/>
</dbReference>
<feature type="domain" description="Response regulatory" evidence="8">
    <location>
        <begin position="6"/>
        <end position="123"/>
    </location>
</feature>
<proteinExistence type="predicted"/>
<evidence type="ECO:0000313" key="10">
    <source>
        <dbReference type="Proteomes" id="UP001254832"/>
    </source>
</evidence>
<evidence type="ECO:0000259" key="8">
    <source>
        <dbReference type="PROSITE" id="PS50110"/>
    </source>
</evidence>
<dbReference type="SUPFAM" id="SSF52172">
    <property type="entry name" value="CheY-like"/>
    <property type="match status" value="1"/>
</dbReference>
<evidence type="ECO:0000256" key="6">
    <source>
        <dbReference type="PROSITE-ProRule" id="PRU00169"/>
    </source>
</evidence>
<dbReference type="InterPro" id="IPR011006">
    <property type="entry name" value="CheY-like_superfamily"/>
</dbReference>
<keyword evidence="4 9" id="KW-0238">DNA-binding</keyword>
<keyword evidence="1 6" id="KW-0597">Phosphoprotein</keyword>
<dbReference type="RefSeq" id="WP_310139339.1">
    <property type="nucleotide sequence ID" value="NZ_JAVDTR010000005.1"/>
</dbReference>
<dbReference type="CDD" id="cd17535">
    <property type="entry name" value="REC_NarL-like"/>
    <property type="match status" value="1"/>
</dbReference>
<dbReference type="InterPro" id="IPR058245">
    <property type="entry name" value="NreC/VraR/RcsB-like_REC"/>
</dbReference>
<dbReference type="Gene3D" id="1.10.10.10">
    <property type="entry name" value="Winged helix-like DNA-binding domain superfamily/Winged helix DNA-binding domain"/>
    <property type="match status" value="1"/>
</dbReference>
<dbReference type="EMBL" id="JAVDTR010000005">
    <property type="protein sequence ID" value="MDR6723792.1"/>
    <property type="molecule type" value="Genomic_DNA"/>
</dbReference>
<dbReference type="InterPro" id="IPR016032">
    <property type="entry name" value="Sig_transdc_resp-reg_C-effctor"/>
</dbReference>
<dbReference type="Pfam" id="PF00072">
    <property type="entry name" value="Response_reg"/>
    <property type="match status" value="1"/>
</dbReference>
<organism evidence="9 10">
    <name type="scientific">Paenibacillus amylolyticus</name>
    <dbReference type="NCBI Taxonomy" id="1451"/>
    <lineage>
        <taxon>Bacteria</taxon>
        <taxon>Bacillati</taxon>
        <taxon>Bacillota</taxon>
        <taxon>Bacilli</taxon>
        <taxon>Bacillales</taxon>
        <taxon>Paenibacillaceae</taxon>
        <taxon>Paenibacillus</taxon>
    </lineage>
</organism>
<feature type="domain" description="HTH luxR-type" evidence="7">
    <location>
        <begin position="135"/>
        <end position="200"/>
    </location>
</feature>
<dbReference type="InterPro" id="IPR039420">
    <property type="entry name" value="WalR-like"/>
</dbReference>
<evidence type="ECO:0000256" key="4">
    <source>
        <dbReference type="ARBA" id="ARBA00023125"/>
    </source>
</evidence>
<dbReference type="CDD" id="cd06170">
    <property type="entry name" value="LuxR_C_like"/>
    <property type="match status" value="1"/>
</dbReference>
<keyword evidence="2" id="KW-0902">Two-component regulatory system</keyword>
<dbReference type="InterPro" id="IPR036388">
    <property type="entry name" value="WH-like_DNA-bd_sf"/>
</dbReference>
<dbReference type="AlphaFoldDB" id="A0AAP5H0S9"/>